<organism evidence="1 2">
    <name type="scientific">Rubroshorea leprosula</name>
    <dbReference type="NCBI Taxonomy" id="152421"/>
    <lineage>
        <taxon>Eukaryota</taxon>
        <taxon>Viridiplantae</taxon>
        <taxon>Streptophyta</taxon>
        <taxon>Embryophyta</taxon>
        <taxon>Tracheophyta</taxon>
        <taxon>Spermatophyta</taxon>
        <taxon>Magnoliopsida</taxon>
        <taxon>eudicotyledons</taxon>
        <taxon>Gunneridae</taxon>
        <taxon>Pentapetalae</taxon>
        <taxon>rosids</taxon>
        <taxon>malvids</taxon>
        <taxon>Malvales</taxon>
        <taxon>Dipterocarpaceae</taxon>
        <taxon>Rubroshorea</taxon>
    </lineage>
</organism>
<dbReference type="AlphaFoldDB" id="A0AAV5IIR0"/>
<dbReference type="Proteomes" id="UP001054252">
    <property type="component" value="Unassembled WGS sequence"/>
</dbReference>
<dbReference type="EMBL" id="BPVZ01000011">
    <property type="protein sequence ID" value="GKU97712.1"/>
    <property type="molecule type" value="Genomic_DNA"/>
</dbReference>
<reference evidence="1 2" key="1">
    <citation type="journal article" date="2021" name="Commun. Biol.">
        <title>The genome of Shorea leprosula (Dipterocarpaceae) highlights the ecological relevance of drought in aseasonal tropical rainforests.</title>
        <authorList>
            <person name="Ng K.K.S."/>
            <person name="Kobayashi M.J."/>
            <person name="Fawcett J.A."/>
            <person name="Hatakeyama M."/>
            <person name="Paape T."/>
            <person name="Ng C.H."/>
            <person name="Ang C.C."/>
            <person name="Tnah L.H."/>
            <person name="Lee C.T."/>
            <person name="Nishiyama T."/>
            <person name="Sese J."/>
            <person name="O'Brien M.J."/>
            <person name="Copetti D."/>
            <person name="Mohd Noor M.I."/>
            <person name="Ong R.C."/>
            <person name="Putra M."/>
            <person name="Sireger I.Z."/>
            <person name="Indrioko S."/>
            <person name="Kosugi Y."/>
            <person name="Izuno A."/>
            <person name="Isagi Y."/>
            <person name="Lee S.L."/>
            <person name="Shimizu K.K."/>
        </authorList>
    </citation>
    <scope>NUCLEOTIDE SEQUENCE [LARGE SCALE GENOMIC DNA]</scope>
    <source>
        <strain evidence="1">214</strain>
    </source>
</reference>
<proteinExistence type="predicted"/>
<protein>
    <submittedName>
        <fullName evidence="1">Uncharacterized protein</fullName>
    </submittedName>
</protein>
<sequence>MSQAYSLHPPSSLLFCPPPQLLCLLHHPINLFLDKPPLLTGYGGGL</sequence>
<name>A0AAV5IIR0_9ROSI</name>
<evidence type="ECO:0000313" key="2">
    <source>
        <dbReference type="Proteomes" id="UP001054252"/>
    </source>
</evidence>
<comment type="caution">
    <text evidence="1">The sequence shown here is derived from an EMBL/GenBank/DDBJ whole genome shotgun (WGS) entry which is preliminary data.</text>
</comment>
<accession>A0AAV5IIR0</accession>
<gene>
    <name evidence="1" type="ORF">SLEP1_g10819</name>
</gene>
<evidence type="ECO:0000313" key="1">
    <source>
        <dbReference type="EMBL" id="GKU97712.1"/>
    </source>
</evidence>
<keyword evidence="2" id="KW-1185">Reference proteome</keyword>